<protein>
    <submittedName>
        <fullName evidence="6">TetR family transcriptional regulator</fullName>
    </submittedName>
</protein>
<gene>
    <name evidence="6" type="ORF">GCM10007100_13430</name>
</gene>
<dbReference type="Pfam" id="PF16925">
    <property type="entry name" value="TetR_C_13"/>
    <property type="match status" value="1"/>
</dbReference>
<evidence type="ECO:0000313" key="7">
    <source>
        <dbReference type="Proteomes" id="UP000644507"/>
    </source>
</evidence>
<dbReference type="SUPFAM" id="SSF46689">
    <property type="entry name" value="Homeodomain-like"/>
    <property type="match status" value="1"/>
</dbReference>
<dbReference type="Proteomes" id="UP000644507">
    <property type="component" value="Unassembled WGS sequence"/>
</dbReference>
<comment type="caution">
    <text evidence="6">The sequence shown here is derived from an EMBL/GenBank/DDBJ whole genome shotgun (WGS) entry which is preliminary data.</text>
</comment>
<dbReference type="PANTHER" id="PTHR47506:SF1">
    <property type="entry name" value="HTH-TYPE TRANSCRIPTIONAL REGULATOR YJDC"/>
    <property type="match status" value="1"/>
</dbReference>
<dbReference type="PANTHER" id="PTHR47506">
    <property type="entry name" value="TRANSCRIPTIONAL REGULATORY PROTEIN"/>
    <property type="match status" value="1"/>
</dbReference>
<evidence type="ECO:0000259" key="5">
    <source>
        <dbReference type="PROSITE" id="PS50977"/>
    </source>
</evidence>
<evidence type="ECO:0000256" key="3">
    <source>
        <dbReference type="ARBA" id="ARBA00023163"/>
    </source>
</evidence>
<dbReference type="RefSeq" id="WP_189568651.1">
    <property type="nucleotide sequence ID" value="NZ_BMXI01000004.1"/>
</dbReference>
<name>A0A918WJK3_9BACT</name>
<organism evidence="6 7">
    <name type="scientific">Roseibacillus persicicus</name>
    <dbReference type="NCBI Taxonomy" id="454148"/>
    <lineage>
        <taxon>Bacteria</taxon>
        <taxon>Pseudomonadati</taxon>
        <taxon>Verrucomicrobiota</taxon>
        <taxon>Verrucomicrobiia</taxon>
        <taxon>Verrucomicrobiales</taxon>
        <taxon>Verrucomicrobiaceae</taxon>
        <taxon>Roseibacillus</taxon>
    </lineage>
</organism>
<feature type="DNA-binding region" description="H-T-H motif" evidence="4">
    <location>
        <begin position="28"/>
        <end position="47"/>
    </location>
</feature>
<dbReference type="Gene3D" id="1.10.357.10">
    <property type="entry name" value="Tetracycline Repressor, domain 2"/>
    <property type="match status" value="1"/>
</dbReference>
<dbReference type="InterPro" id="IPR001647">
    <property type="entry name" value="HTH_TetR"/>
</dbReference>
<feature type="domain" description="HTH tetR-type" evidence="5">
    <location>
        <begin position="5"/>
        <end position="65"/>
    </location>
</feature>
<dbReference type="InterPro" id="IPR011075">
    <property type="entry name" value="TetR_C"/>
</dbReference>
<reference evidence="6" key="2">
    <citation type="submission" date="2020-09" db="EMBL/GenBank/DDBJ databases">
        <authorList>
            <person name="Sun Q."/>
            <person name="Kim S."/>
        </authorList>
    </citation>
    <scope>NUCLEOTIDE SEQUENCE</scope>
    <source>
        <strain evidence="6">KCTC 12988</strain>
    </source>
</reference>
<keyword evidence="7" id="KW-1185">Reference proteome</keyword>
<dbReference type="InterPro" id="IPR036271">
    <property type="entry name" value="Tet_transcr_reg_TetR-rel_C_sf"/>
</dbReference>
<dbReference type="GO" id="GO:0003677">
    <property type="term" value="F:DNA binding"/>
    <property type="evidence" value="ECO:0007669"/>
    <property type="project" value="UniProtKB-UniRule"/>
</dbReference>
<proteinExistence type="predicted"/>
<evidence type="ECO:0000313" key="6">
    <source>
        <dbReference type="EMBL" id="GHC48812.1"/>
    </source>
</evidence>
<dbReference type="PROSITE" id="PS50977">
    <property type="entry name" value="HTH_TETR_2"/>
    <property type="match status" value="1"/>
</dbReference>
<dbReference type="SUPFAM" id="SSF48498">
    <property type="entry name" value="Tetracyclin repressor-like, C-terminal domain"/>
    <property type="match status" value="1"/>
</dbReference>
<evidence type="ECO:0000256" key="4">
    <source>
        <dbReference type="PROSITE-ProRule" id="PRU00335"/>
    </source>
</evidence>
<keyword evidence="3" id="KW-0804">Transcription</keyword>
<reference evidence="6" key="1">
    <citation type="journal article" date="2014" name="Int. J. Syst. Evol. Microbiol.">
        <title>Complete genome sequence of Corynebacterium casei LMG S-19264T (=DSM 44701T), isolated from a smear-ripened cheese.</title>
        <authorList>
            <consortium name="US DOE Joint Genome Institute (JGI-PGF)"/>
            <person name="Walter F."/>
            <person name="Albersmeier A."/>
            <person name="Kalinowski J."/>
            <person name="Ruckert C."/>
        </authorList>
    </citation>
    <scope>NUCLEOTIDE SEQUENCE</scope>
    <source>
        <strain evidence="6">KCTC 12988</strain>
    </source>
</reference>
<evidence type="ECO:0000256" key="2">
    <source>
        <dbReference type="ARBA" id="ARBA00023125"/>
    </source>
</evidence>
<dbReference type="Pfam" id="PF00440">
    <property type="entry name" value="TetR_N"/>
    <property type="match status" value="1"/>
</dbReference>
<sequence>MGRTSTAPLQLQEALIELIWEQSYAHVTIDAICEKAKVKKGSFYYFYKSKGALALDAFDHHWETVSRPNLDRIFSVSKPPQQRLQDWLSFGYQKVLTQKKEQGQIKGCPFFNIGQETSKIEPEVSAKIGDFLSHFVNYIAATLRDAKESSQPEIKDPEALARTIFSLAQGSLTQARILNSPAPLADLPEAVSRLSGLEIASHPKEILTA</sequence>
<keyword evidence="1" id="KW-0805">Transcription regulation</keyword>
<accession>A0A918WJK3</accession>
<keyword evidence="2 4" id="KW-0238">DNA-binding</keyword>
<dbReference type="InterPro" id="IPR009057">
    <property type="entry name" value="Homeodomain-like_sf"/>
</dbReference>
<dbReference type="EMBL" id="BMXI01000004">
    <property type="protein sequence ID" value="GHC48812.1"/>
    <property type="molecule type" value="Genomic_DNA"/>
</dbReference>
<dbReference type="AlphaFoldDB" id="A0A918WJK3"/>
<evidence type="ECO:0000256" key="1">
    <source>
        <dbReference type="ARBA" id="ARBA00023015"/>
    </source>
</evidence>